<proteinExistence type="predicted"/>
<evidence type="ECO:0000256" key="1">
    <source>
        <dbReference type="SAM" id="MobiDB-lite"/>
    </source>
</evidence>
<protein>
    <submittedName>
        <fullName evidence="2">Uncharacterized protein</fullName>
    </submittedName>
</protein>
<sequence>MVPSSQLSTLMFVAPTYDKRFSKECDETGSKEHKADTSQWWHGGLDILIFCIGNILTTKNTKFQYSVTSAAQNHHNNSASTTSPPPSAGHRSFHHSLFSL</sequence>
<dbReference type="AlphaFoldDB" id="A0AAD8LDD4"/>
<feature type="region of interest" description="Disordered" evidence="1">
    <location>
        <begin position="73"/>
        <end position="100"/>
    </location>
</feature>
<gene>
    <name evidence="2" type="ORF">QVD17_04818</name>
</gene>
<organism evidence="2 3">
    <name type="scientific">Tagetes erecta</name>
    <name type="common">African marigold</name>
    <dbReference type="NCBI Taxonomy" id="13708"/>
    <lineage>
        <taxon>Eukaryota</taxon>
        <taxon>Viridiplantae</taxon>
        <taxon>Streptophyta</taxon>
        <taxon>Embryophyta</taxon>
        <taxon>Tracheophyta</taxon>
        <taxon>Spermatophyta</taxon>
        <taxon>Magnoliopsida</taxon>
        <taxon>eudicotyledons</taxon>
        <taxon>Gunneridae</taxon>
        <taxon>Pentapetalae</taxon>
        <taxon>asterids</taxon>
        <taxon>campanulids</taxon>
        <taxon>Asterales</taxon>
        <taxon>Asteraceae</taxon>
        <taxon>Asteroideae</taxon>
        <taxon>Heliantheae alliance</taxon>
        <taxon>Tageteae</taxon>
        <taxon>Tagetes</taxon>
    </lineage>
</organism>
<accession>A0AAD8LDD4</accession>
<name>A0AAD8LDD4_TARER</name>
<keyword evidence="3" id="KW-1185">Reference proteome</keyword>
<evidence type="ECO:0000313" key="3">
    <source>
        <dbReference type="Proteomes" id="UP001229421"/>
    </source>
</evidence>
<dbReference type="Proteomes" id="UP001229421">
    <property type="component" value="Unassembled WGS sequence"/>
</dbReference>
<comment type="caution">
    <text evidence="2">The sequence shown here is derived from an EMBL/GenBank/DDBJ whole genome shotgun (WGS) entry which is preliminary data.</text>
</comment>
<evidence type="ECO:0000313" key="2">
    <source>
        <dbReference type="EMBL" id="KAK1439003.1"/>
    </source>
</evidence>
<reference evidence="2" key="1">
    <citation type="journal article" date="2023" name="bioRxiv">
        <title>Improved chromosome-level genome assembly for marigold (Tagetes erecta).</title>
        <authorList>
            <person name="Jiang F."/>
            <person name="Yuan L."/>
            <person name="Wang S."/>
            <person name="Wang H."/>
            <person name="Xu D."/>
            <person name="Wang A."/>
            <person name="Fan W."/>
        </authorList>
    </citation>
    <scope>NUCLEOTIDE SEQUENCE</scope>
    <source>
        <strain evidence="2">WSJ</strain>
        <tissue evidence="2">Leaf</tissue>
    </source>
</reference>
<dbReference type="EMBL" id="JAUHHV010000001">
    <property type="protein sequence ID" value="KAK1439003.1"/>
    <property type="molecule type" value="Genomic_DNA"/>
</dbReference>